<dbReference type="UniPathway" id="UPA00068">
    <property type="reaction ID" value="UER00109"/>
</dbReference>
<dbReference type="Pfam" id="PF00202">
    <property type="entry name" value="Aminotran_3"/>
    <property type="match status" value="1"/>
</dbReference>
<dbReference type="InterPro" id="IPR015422">
    <property type="entry name" value="PyrdxlP-dep_Trfase_small"/>
</dbReference>
<name>A0A0D2P757_HYPSF</name>
<keyword evidence="8" id="KW-0808">Transferase</keyword>
<organism evidence="11 12">
    <name type="scientific">Hypholoma sublateritium (strain FD-334 SS-4)</name>
    <dbReference type="NCBI Taxonomy" id="945553"/>
    <lineage>
        <taxon>Eukaryota</taxon>
        <taxon>Fungi</taxon>
        <taxon>Dikarya</taxon>
        <taxon>Basidiomycota</taxon>
        <taxon>Agaricomycotina</taxon>
        <taxon>Agaricomycetes</taxon>
        <taxon>Agaricomycetidae</taxon>
        <taxon>Agaricales</taxon>
        <taxon>Agaricineae</taxon>
        <taxon>Strophariaceae</taxon>
        <taxon>Hypholoma</taxon>
    </lineage>
</organism>
<comment type="cofactor">
    <cofactor evidence="1">
        <name>pyridoxal 5'-phosphate</name>
        <dbReference type="ChEBI" id="CHEBI:597326"/>
    </cofactor>
</comment>
<dbReference type="InterPro" id="IPR015421">
    <property type="entry name" value="PyrdxlP-dep_Trfase_major"/>
</dbReference>
<dbReference type="SUPFAM" id="SSF53383">
    <property type="entry name" value="PLP-dependent transferases"/>
    <property type="match status" value="1"/>
</dbReference>
<evidence type="ECO:0000256" key="4">
    <source>
        <dbReference type="ARBA" id="ARBA00008954"/>
    </source>
</evidence>
<evidence type="ECO:0000256" key="6">
    <source>
        <dbReference type="ARBA" id="ARBA00022576"/>
    </source>
</evidence>
<dbReference type="STRING" id="945553.A0A0D2P757"/>
<dbReference type="GO" id="GO:0042802">
    <property type="term" value="F:identical protein binding"/>
    <property type="evidence" value="ECO:0007669"/>
    <property type="project" value="TreeGrafter"/>
</dbReference>
<dbReference type="GO" id="GO:0003992">
    <property type="term" value="F:N2-acetyl-L-ornithine:2-oxoglutarate 5-aminotransferase activity"/>
    <property type="evidence" value="ECO:0007669"/>
    <property type="project" value="UniProtKB-EC"/>
</dbReference>
<dbReference type="GO" id="GO:0030170">
    <property type="term" value="F:pyridoxal phosphate binding"/>
    <property type="evidence" value="ECO:0007669"/>
    <property type="project" value="InterPro"/>
</dbReference>
<dbReference type="OrthoDB" id="10260828at2759"/>
<dbReference type="Gene3D" id="3.90.1150.10">
    <property type="entry name" value="Aspartate Aminotransferase, domain 1"/>
    <property type="match status" value="1"/>
</dbReference>
<evidence type="ECO:0000256" key="10">
    <source>
        <dbReference type="RuleBase" id="RU003560"/>
    </source>
</evidence>
<dbReference type="InterPro" id="IPR050103">
    <property type="entry name" value="Class-III_PLP-dep_AT"/>
</dbReference>
<dbReference type="InterPro" id="IPR015424">
    <property type="entry name" value="PyrdxlP-dep_Trfase"/>
</dbReference>
<keyword evidence="7" id="KW-0028">Amino-acid biosynthesis</keyword>
<dbReference type="PIRSF" id="PIRSF000521">
    <property type="entry name" value="Transaminase_4ab_Lys_Orn"/>
    <property type="match status" value="1"/>
</dbReference>
<dbReference type="GO" id="GO:0005759">
    <property type="term" value="C:mitochondrial matrix"/>
    <property type="evidence" value="ECO:0007669"/>
    <property type="project" value="TreeGrafter"/>
</dbReference>
<comment type="similarity">
    <text evidence="4 10">Belongs to the class-III pyridoxal-phosphate-dependent aminotransferase family.</text>
</comment>
<dbReference type="EMBL" id="KN817536">
    <property type="protein sequence ID" value="KJA24531.1"/>
    <property type="molecule type" value="Genomic_DNA"/>
</dbReference>
<dbReference type="OMA" id="MVPGFKY"/>
<dbReference type="CDD" id="cd00610">
    <property type="entry name" value="OAT_like"/>
    <property type="match status" value="1"/>
</dbReference>
<reference evidence="12" key="1">
    <citation type="submission" date="2014-04" db="EMBL/GenBank/DDBJ databases">
        <title>Evolutionary Origins and Diversification of the Mycorrhizal Mutualists.</title>
        <authorList>
            <consortium name="DOE Joint Genome Institute"/>
            <consortium name="Mycorrhizal Genomics Consortium"/>
            <person name="Kohler A."/>
            <person name="Kuo A."/>
            <person name="Nagy L.G."/>
            <person name="Floudas D."/>
            <person name="Copeland A."/>
            <person name="Barry K.W."/>
            <person name="Cichocki N."/>
            <person name="Veneault-Fourrey C."/>
            <person name="LaButti K."/>
            <person name="Lindquist E.A."/>
            <person name="Lipzen A."/>
            <person name="Lundell T."/>
            <person name="Morin E."/>
            <person name="Murat C."/>
            <person name="Riley R."/>
            <person name="Ohm R."/>
            <person name="Sun H."/>
            <person name="Tunlid A."/>
            <person name="Henrissat B."/>
            <person name="Grigoriev I.V."/>
            <person name="Hibbett D.S."/>
            <person name="Martin F."/>
        </authorList>
    </citation>
    <scope>NUCLEOTIDE SEQUENCE [LARGE SCALE GENOMIC DNA]</scope>
    <source>
        <strain evidence="12">FD-334 SS-4</strain>
    </source>
</reference>
<keyword evidence="12" id="KW-1185">Reference proteome</keyword>
<sequence>MKRAQTIPMRLLTHRVAAASRMQLRGLASAPSQAYVTPTHTPYAKPSATAEATVARFKEYMLPVYDRPNFVLSHGKGSYMWDTDGNKYLDFSAGIAVNALGHADEGVVKVISEEAGKLIHTSNVYHNEWAPKLAESLVQLTRTGGGLGFQNGESASGESIKVFFANSGTEANEGALKMARRYGKAVWAQSGGSEDACTKDHIVCFENSFHGRSMGALSVTSNPKYQKPFQPLIPHVDVGKLNDIDALEQLITENTCGVIVEPIQGEGGINVPSEEWLRALRKRCNDVNAVLIYDEIQCGLFRSGNIWAHSKLPVDCHPDIITMAKPLANGFPIGALMAKDHVASPMGVGTHGTTFGGSPLSCAVGYHVVQRLSNPKFVAEVAATSRHLDARLSQVAKWYPGLVSEVRGRGLIRGLGFTDVSLPGKVVELARERGVFFLTAGKDAVRLVPSLNVKKEEVDLAMDVLESCLHVVKEQ</sequence>
<evidence type="ECO:0000256" key="5">
    <source>
        <dbReference type="ARBA" id="ARBA00012919"/>
    </source>
</evidence>
<dbReference type="NCBIfam" id="TIGR00707">
    <property type="entry name" value="argD"/>
    <property type="match status" value="1"/>
</dbReference>
<evidence type="ECO:0000313" key="12">
    <source>
        <dbReference type="Proteomes" id="UP000054270"/>
    </source>
</evidence>
<dbReference type="EC" id="2.6.1.11" evidence="5"/>
<keyword evidence="6" id="KW-0032">Aminotransferase</keyword>
<evidence type="ECO:0000256" key="9">
    <source>
        <dbReference type="ARBA" id="ARBA00022898"/>
    </source>
</evidence>
<dbReference type="FunFam" id="3.40.640.10:FF:000004">
    <property type="entry name" value="Acetylornithine aminotransferase"/>
    <property type="match status" value="1"/>
</dbReference>
<proteinExistence type="inferred from homology"/>
<keyword evidence="9 10" id="KW-0663">Pyridoxal phosphate</keyword>
<gene>
    <name evidence="11" type="ORF">HYPSUDRAFT_473764</name>
</gene>
<dbReference type="InterPro" id="IPR004636">
    <property type="entry name" value="AcOrn/SuccOrn_fam"/>
</dbReference>
<evidence type="ECO:0000313" key="11">
    <source>
        <dbReference type="EMBL" id="KJA24531.1"/>
    </source>
</evidence>
<protein>
    <recommendedName>
        <fullName evidence="5">acetylornithine transaminase</fullName>
        <ecNumber evidence="5">2.6.1.11</ecNumber>
    </recommendedName>
</protein>
<comment type="subcellular location">
    <subcellularLocation>
        <location evidence="2">Mitochondrion</location>
    </subcellularLocation>
</comment>
<dbReference type="InterPro" id="IPR049704">
    <property type="entry name" value="Aminotrans_3_PPA_site"/>
</dbReference>
<dbReference type="PANTHER" id="PTHR11986:SF79">
    <property type="entry name" value="ACETYLORNITHINE AMINOTRANSFERASE, MITOCHONDRIAL"/>
    <property type="match status" value="1"/>
</dbReference>
<evidence type="ECO:0000256" key="3">
    <source>
        <dbReference type="ARBA" id="ARBA00005024"/>
    </source>
</evidence>
<dbReference type="Gene3D" id="3.40.640.10">
    <property type="entry name" value="Type I PLP-dependent aspartate aminotransferase-like (Major domain)"/>
    <property type="match status" value="1"/>
</dbReference>
<dbReference type="PANTHER" id="PTHR11986">
    <property type="entry name" value="AMINOTRANSFERASE CLASS III"/>
    <property type="match status" value="1"/>
</dbReference>
<evidence type="ECO:0000256" key="7">
    <source>
        <dbReference type="ARBA" id="ARBA00022605"/>
    </source>
</evidence>
<dbReference type="GO" id="GO:0006526">
    <property type="term" value="P:L-arginine biosynthetic process"/>
    <property type="evidence" value="ECO:0007669"/>
    <property type="project" value="UniProtKB-UniPathway"/>
</dbReference>
<dbReference type="NCBIfam" id="NF002325">
    <property type="entry name" value="PRK01278.1"/>
    <property type="match status" value="1"/>
</dbReference>
<dbReference type="Proteomes" id="UP000054270">
    <property type="component" value="Unassembled WGS sequence"/>
</dbReference>
<dbReference type="InterPro" id="IPR005814">
    <property type="entry name" value="Aminotrans_3"/>
</dbReference>
<comment type="pathway">
    <text evidence="3">Amino-acid biosynthesis; L-arginine biosynthesis; N(2)-acetyl-L-ornithine from L-glutamate: step 4/4.</text>
</comment>
<dbReference type="PROSITE" id="PS00600">
    <property type="entry name" value="AA_TRANSFER_CLASS_3"/>
    <property type="match status" value="1"/>
</dbReference>
<dbReference type="AlphaFoldDB" id="A0A0D2P757"/>
<evidence type="ECO:0000256" key="8">
    <source>
        <dbReference type="ARBA" id="ARBA00022679"/>
    </source>
</evidence>
<accession>A0A0D2P757</accession>
<evidence type="ECO:0000256" key="1">
    <source>
        <dbReference type="ARBA" id="ARBA00001933"/>
    </source>
</evidence>
<evidence type="ECO:0000256" key="2">
    <source>
        <dbReference type="ARBA" id="ARBA00004173"/>
    </source>
</evidence>